<dbReference type="FunFam" id="2.130.10.10:FF:000019">
    <property type="entry name" value="echinoderm microtubule-associated protein-like 4 isoform X2"/>
    <property type="match status" value="1"/>
</dbReference>
<evidence type="ECO:0000256" key="2">
    <source>
        <dbReference type="ARBA" id="ARBA00004214"/>
    </source>
</evidence>
<evidence type="ECO:0000313" key="18">
    <source>
        <dbReference type="Ensembl" id="ENSCLMP00005050242.1"/>
    </source>
</evidence>
<keyword evidence="8" id="KW-0677">Repeat</keyword>
<dbReference type="SMART" id="SM00320">
    <property type="entry name" value="WD40"/>
    <property type="match status" value="7"/>
</dbReference>
<dbReference type="GO" id="GO:0008017">
    <property type="term" value="F:microtubule binding"/>
    <property type="evidence" value="ECO:0007669"/>
    <property type="project" value="TreeGrafter"/>
</dbReference>
<evidence type="ECO:0000256" key="11">
    <source>
        <dbReference type="ARBA" id="ARBA00023212"/>
    </source>
</evidence>
<evidence type="ECO:0000256" key="3">
    <source>
        <dbReference type="ARBA" id="ARBA00006489"/>
    </source>
</evidence>
<evidence type="ECO:0000256" key="10">
    <source>
        <dbReference type="ARBA" id="ARBA00023054"/>
    </source>
</evidence>
<organism evidence="18 19">
    <name type="scientific">Cyclopterus lumpus</name>
    <name type="common">Lumpsucker</name>
    <dbReference type="NCBI Taxonomy" id="8103"/>
    <lineage>
        <taxon>Eukaryota</taxon>
        <taxon>Metazoa</taxon>
        <taxon>Chordata</taxon>
        <taxon>Craniata</taxon>
        <taxon>Vertebrata</taxon>
        <taxon>Euteleostomi</taxon>
        <taxon>Actinopterygii</taxon>
        <taxon>Neopterygii</taxon>
        <taxon>Teleostei</taxon>
        <taxon>Neoteleostei</taxon>
        <taxon>Acanthomorphata</taxon>
        <taxon>Eupercaria</taxon>
        <taxon>Perciformes</taxon>
        <taxon>Cottioidei</taxon>
        <taxon>Cottales</taxon>
        <taxon>Cyclopteridae</taxon>
        <taxon>Cyclopterus</taxon>
    </lineage>
</organism>
<keyword evidence="11" id="KW-0206">Cytoskeleton</keyword>
<dbReference type="PROSITE" id="PS50082">
    <property type="entry name" value="WD_REPEATS_2"/>
    <property type="match status" value="2"/>
</dbReference>
<feature type="domain" description="EML-like second beta-propeller" evidence="17">
    <location>
        <begin position="617"/>
        <end position="825"/>
    </location>
</feature>
<keyword evidence="15" id="KW-0812">Transmembrane</keyword>
<name>A0A8C3GCH4_CYCLU</name>
<dbReference type="GO" id="GO:0072686">
    <property type="term" value="C:mitotic spindle"/>
    <property type="evidence" value="ECO:0007669"/>
    <property type="project" value="TreeGrafter"/>
</dbReference>
<evidence type="ECO:0000256" key="5">
    <source>
        <dbReference type="ARBA" id="ARBA00022574"/>
    </source>
</evidence>
<comment type="similarity">
    <text evidence="3">Belongs to the WD repeat EMAP family.</text>
</comment>
<keyword evidence="9" id="KW-0498">Mitosis</keyword>
<feature type="domain" description="EML-like first beta-propeller" evidence="16">
    <location>
        <begin position="286"/>
        <end position="564"/>
    </location>
</feature>
<dbReference type="GO" id="GO:0051301">
    <property type="term" value="P:cell division"/>
    <property type="evidence" value="ECO:0007669"/>
    <property type="project" value="UniProtKB-KW"/>
</dbReference>
<dbReference type="PANTHER" id="PTHR13720">
    <property type="entry name" value="WD-40 REPEAT PROTEIN"/>
    <property type="match status" value="1"/>
</dbReference>
<reference evidence="18" key="1">
    <citation type="submission" date="2025-08" db="UniProtKB">
        <authorList>
            <consortium name="Ensembl"/>
        </authorList>
    </citation>
    <scope>IDENTIFICATION</scope>
</reference>
<evidence type="ECO:0000256" key="6">
    <source>
        <dbReference type="ARBA" id="ARBA00022618"/>
    </source>
</evidence>
<feature type="compositionally biased region" description="Acidic residues" evidence="14">
    <location>
        <begin position="137"/>
        <end position="153"/>
    </location>
</feature>
<keyword evidence="5 13" id="KW-0853">WD repeat</keyword>
<dbReference type="Pfam" id="PF00400">
    <property type="entry name" value="WD40"/>
    <property type="match status" value="1"/>
</dbReference>
<evidence type="ECO:0000256" key="4">
    <source>
        <dbReference type="ARBA" id="ARBA00022490"/>
    </source>
</evidence>
<dbReference type="GO" id="GO:0000226">
    <property type="term" value="P:microtubule cytoskeleton organization"/>
    <property type="evidence" value="ECO:0007669"/>
    <property type="project" value="TreeGrafter"/>
</dbReference>
<keyword evidence="6" id="KW-0132">Cell division</keyword>
<evidence type="ECO:0000256" key="1">
    <source>
        <dbReference type="ARBA" id="ARBA00004186"/>
    </source>
</evidence>
<feature type="compositionally biased region" description="Low complexity" evidence="14">
    <location>
        <begin position="838"/>
        <end position="853"/>
    </location>
</feature>
<gene>
    <name evidence="18" type="primary">eml3</name>
</gene>
<dbReference type="SUPFAM" id="SSF50998">
    <property type="entry name" value="Quinoprotein alcohol dehydrogenase-like"/>
    <property type="match status" value="1"/>
</dbReference>
<accession>A0A8C3GCH4</accession>
<evidence type="ECO:0000256" key="7">
    <source>
        <dbReference type="ARBA" id="ARBA00022701"/>
    </source>
</evidence>
<keyword evidence="4" id="KW-0963">Cytoplasm</keyword>
<dbReference type="CDD" id="cd21949">
    <property type="entry name" value="TD_EMAP3"/>
    <property type="match status" value="1"/>
</dbReference>
<feature type="repeat" description="WD" evidence="13">
    <location>
        <begin position="574"/>
        <end position="608"/>
    </location>
</feature>
<dbReference type="Pfam" id="PF23409">
    <property type="entry name" value="Beta-prop_EML"/>
    <property type="match status" value="1"/>
</dbReference>
<evidence type="ECO:0000313" key="19">
    <source>
        <dbReference type="Proteomes" id="UP000694565"/>
    </source>
</evidence>
<dbReference type="Ensembl" id="ENSCLMT00005051899.1">
    <property type="protein sequence ID" value="ENSCLMP00005050242.1"/>
    <property type="gene ID" value="ENSCLMG00005022115.1"/>
</dbReference>
<dbReference type="InterPro" id="IPR015943">
    <property type="entry name" value="WD40/YVTN_repeat-like_dom_sf"/>
</dbReference>
<dbReference type="InterPro" id="IPR055439">
    <property type="entry name" value="Beta-prop_EML_1st"/>
</dbReference>
<feature type="region of interest" description="Disordered" evidence="14">
    <location>
        <begin position="832"/>
        <end position="853"/>
    </location>
</feature>
<dbReference type="GO" id="GO:0030496">
    <property type="term" value="C:midbody"/>
    <property type="evidence" value="ECO:0007669"/>
    <property type="project" value="UniProtKB-SubCell"/>
</dbReference>
<dbReference type="InterPro" id="IPR055442">
    <property type="entry name" value="Beta-prop_EML-like_2nd"/>
</dbReference>
<evidence type="ECO:0000256" key="12">
    <source>
        <dbReference type="ARBA" id="ARBA00023306"/>
    </source>
</evidence>
<dbReference type="InterPro" id="IPR001680">
    <property type="entry name" value="WD40_rpt"/>
</dbReference>
<keyword evidence="12" id="KW-0131">Cell cycle</keyword>
<keyword evidence="7" id="KW-0493">Microtubule</keyword>
<keyword evidence="15" id="KW-1133">Transmembrane helix</keyword>
<sequence length="853" mass="94625">RSINAGALLAYDASADGSADFPDRASMMEVRLQAQDDEITLLKSSLADALRRIRLHDHIVTNANGHIGSPVSMMPKPRPATLDRSTQTEPTLPGQDDGLDRVPLHRRAQSLQLEDALPPGQTLVEGTRAKLHRAPGLEEEEEEDEDEEDEGGGEQEKELSWTSSVEEPIRPTTIRCLQREDFQDGSCSSEQLGSASIRTSDSNLSSRSEQSIKMFIRGRPITMYIPSNIQNYEDLKMEPPPERLELDWVYGYRGRDCRANLYFLPTGEALFFIACVVVLYHINNRTQRHYHKHTDCVRCLTVHPDKVRVASGQTAGVDKDGKPLQPCVHIWDSTTLVTLQQIGLGSFQRGVGSVAFSFADSGAFLCVIDDSNEHMLSVWDCNKGTKHAEVKSTNEAVFAVEFNSSDSTNIITCGKSHVYFWTLSAGQFTKKQGIFGKYKKPKFMQCFVFSLTGDVLTGDSEGNILTWGKSAADVKTLGKGAKETFQIMRQTRAHEGSVFTLCALQGGTLLSGGGKDRKIIRWSADLAPERECEIPENYGAVRTIADVDGEELLVGTTRNAILRGTFSDGFVAIVQGHVDEMWGLATHPSQNIFLTCGHDRQVCLWNTEEHMLDWCISWMVLDLLTKEVVSESIDGNEQLSVMRYSPDGSFLAVGSHDNFIYIYNVTESGRRYTRFGKCNGHSSFITHLDWAKDGKYIMSNSGDYEILYWDIVAGCKLLRNRFESKDREWASYTCVLGFHVMGVWLEGSDGTDINALCRSHSERMVAVADDFCKVHLFQYPCPKPKAPSHKYEGHGSHVTNVCFTHNDSHLLSMGGKDTCILQWKVIGGGAGDSRERLASASSASTSSPEPASS</sequence>
<comment type="subcellular location">
    <subcellularLocation>
        <location evidence="1">Cytoplasm</location>
        <location evidence="1">Cytoskeleton</location>
        <location evidence="1">Spindle</location>
    </subcellularLocation>
    <subcellularLocation>
        <location evidence="2">Midbody</location>
    </subcellularLocation>
</comment>
<evidence type="ECO:0000256" key="14">
    <source>
        <dbReference type="SAM" id="MobiDB-lite"/>
    </source>
</evidence>
<dbReference type="Gene3D" id="2.130.10.10">
    <property type="entry name" value="YVTN repeat-like/Quinoprotein amine dehydrogenase"/>
    <property type="match status" value="3"/>
</dbReference>
<dbReference type="Pfam" id="PF03451">
    <property type="entry name" value="HELP"/>
    <property type="match status" value="1"/>
</dbReference>
<evidence type="ECO:0000259" key="16">
    <source>
        <dbReference type="Pfam" id="PF23409"/>
    </source>
</evidence>
<keyword evidence="10" id="KW-0175">Coiled coil</keyword>
<dbReference type="InterPro" id="IPR005108">
    <property type="entry name" value="HELP"/>
</dbReference>
<feature type="repeat" description="WD" evidence="13">
    <location>
        <begin position="678"/>
        <end position="711"/>
    </location>
</feature>
<dbReference type="GO" id="GO:0005874">
    <property type="term" value="C:microtubule"/>
    <property type="evidence" value="ECO:0007669"/>
    <property type="project" value="UniProtKB-KW"/>
</dbReference>
<dbReference type="GeneTree" id="ENSGT00940000159589"/>
<reference evidence="18" key="2">
    <citation type="submission" date="2025-09" db="UniProtKB">
        <authorList>
            <consortium name="Ensembl"/>
        </authorList>
    </citation>
    <scope>IDENTIFICATION</scope>
</reference>
<evidence type="ECO:0000256" key="9">
    <source>
        <dbReference type="ARBA" id="ARBA00022776"/>
    </source>
</evidence>
<feature type="transmembrane region" description="Helical" evidence="15">
    <location>
        <begin position="262"/>
        <end position="282"/>
    </location>
</feature>
<proteinExistence type="inferred from homology"/>
<evidence type="ECO:0000259" key="17">
    <source>
        <dbReference type="Pfam" id="PF23414"/>
    </source>
</evidence>
<keyword evidence="15" id="KW-0472">Membrane</keyword>
<dbReference type="Proteomes" id="UP000694565">
    <property type="component" value="Unplaced"/>
</dbReference>
<feature type="region of interest" description="Disordered" evidence="14">
    <location>
        <begin position="66"/>
        <end position="165"/>
    </location>
</feature>
<keyword evidence="19" id="KW-1185">Reference proteome</keyword>
<dbReference type="PROSITE" id="PS50294">
    <property type="entry name" value="WD_REPEATS_REGION"/>
    <property type="match status" value="2"/>
</dbReference>
<evidence type="ECO:0000256" key="15">
    <source>
        <dbReference type="SAM" id="Phobius"/>
    </source>
</evidence>
<evidence type="ECO:0000256" key="13">
    <source>
        <dbReference type="PROSITE-ProRule" id="PRU00221"/>
    </source>
</evidence>
<dbReference type="InterPro" id="IPR011047">
    <property type="entry name" value="Quinoprotein_ADH-like_sf"/>
</dbReference>
<dbReference type="AlphaFoldDB" id="A0A8C3GCH4"/>
<dbReference type="Pfam" id="PF23414">
    <property type="entry name" value="Beta-prop_EML_2"/>
    <property type="match status" value="1"/>
</dbReference>
<protein>
    <submittedName>
        <fullName evidence="18">EMAP like 3</fullName>
    </submittedName>
</protein>
<dbReference type="InterPro" id="IPR050630">
    <property type="entry name" value="WD_repeat_EMAP"/>
</dbReference>
<dbReference type="PANTHER" id="PTHR13720:SF15">
    <property type="entry name" value="ECHINODERM MICROTUBULE-ASSOCIATED PROTEIN-LIKE 3"/>
    <property type="match status" value="1"/>
</dbReference>
<evidence type="ECO:0000256" key="8">
    <source>
        <dbReference type="ARBA" id="ARBA00022737"/>
    </source>
</evidence>